<protein>
    <recommendedName>
        <fullName evidence="4">Type 1 fimbrial protein</fullName>
    </recommendedName>
</protein>
<dbReference type="EMBL" id="CP093379">
    <property type="protein sequence ID" value="UNM97015.1"/>
    <property type="molecule type" value="Genomic_DNA"/>
</dbReference>
<evidence type="ECO:0000313" key="2">
    <source>
        <dbReference type="EMBL" id="UNM97015.1"/>
    </source>
</evidence>
<sequence length="175" mass="19211">MKKLLYIFSLVTLTMSLGYAQNSSSFQVEGEITSDQRCQIGGQMNIDVSATIEQIVNNSAPWGMGNLSLTNCDLSVTEGHPISYVAWSVIPDSVPGMHQRYWNIDSFYVYLEFVMGGGIVPPTGIDPILPEPYTPIVNGSANLEVKARLVHVAGTAQDIKPRNIHKNIHVVGSYR</sequence>
<feature type="signal peptide" evidence="1">
    <location>
        <begin position="1"/>
        <end position="20"/>
    </location>
</feature>
<gene>
    <name evidence="2" type="ORF">MMG00_03960</name>
</gene>
<dbReference type="RefSeq" id="WP_242151708.1">
    <property type="nucleotide sequence ID" value="NZ_CP093379.1"/>
</dbReference>
<organism evidence="2 3">
    <name type="scientific">Ignatzschineria rhizosphaerae</name>
    <dbReference type="NCBI Taxonomy" id="2923279"/>
    <lineage>
        <taxon>Bacteria</taxon>
        <taxon>Pseudomonadati</taxon>
        <taxon>Pseudomonadota</taxon>
        <taxon>Gammaproteobacteria</taxon>
        <taxon>Cardiobacteriales</taxon>
        <taxon>Ignatzschineriaceae</taxon>
        <taxon>Ignatzschineria</taxon>
    </lineage>
</organism>
<name>A0ABY3X544_9GAMM</name>
<proteinExistence type="predicted"/>
<dbReference type="Proteomes" id="UP000829542">
    <property type="component" value="Chromosome"/>
</dbReference>
<keyword evidence="3" id="KW-1185">Reference proteome</keyword>
<accession>A0ABY3X544</accession>
<evidence type="ECO:0008006" key="4">
    <source>
        <dbReference type="Google" id="ProtNLM"/>
    </source>
</evidence>
<evidence type="ECO:0000313" key="3">
    <source>
        <dbReference type="Proteomes" id="UP000829542"/>
    </source>
</evidence>
<reference evidence="2 3" key="1">
    <citation type="submission" date="2022-03" db="EMBL/GenBank/DDBJ databases">
        <title>Ignatzschineria rhizosphaerae HR5S32.</title>
        <authorList>
            <person name="Sun J.Q."/>
            <person name="Feng J.Y."/>
        </authorList>
    </citation>
    <scope>NUCLEOTIDE SEQUENCE [LARGE SCALE GENOMIC DNA]</scope>
    <source>
        <strain evidence="2 3">HR5S32</strain>
    </source>
</reference>
<evidence type="ECO:0000256" key="1">
    <source>
        <dbReference type="SAM" id="SignalP"/>
    </source>
</evidence>
<feature type="chain" id="PRO_5046288593" description="Type 1 fimbrial protein" evidence="1">
    <location>
        <begin position="21"/>
        <end position="175"/>
    </location>
</feature>
<keyword evidence="1" id="KW-0732">Signal</keyword>